<proteinExistence type="predicted"/>
<gene>
    <name evidence="1" type="ORF">K4G66_05310</name>
</gene>
<reference evidence="1" key="1">
    <citation type="journal article" date="2023" name="Comput. Struct. Biotechnol. J.">
        <title>Discovery of a novel marine Bacteroidetes with a rich repertoire of carbohydrate-active enzymes.</title>
        <authorList>
            <person name="Chen B."/>
            <person name="Liu G."/>
            <person name="Chen Q."/>
            <person name="Wang H."/>
            <person name="Liu L."/>
            <person name="Tang K."/>
        </authorList>
    </citation>
    <scope>NUCLEOTIDE SEQUENCE</scope>
    <source>
        <strain evidence="1">TK19036</strain>
    </source>
</reference>
<keyword evidence="1" id="KW-0378">Hydrolase</keyword>
<dbReference type="PANTHER" id="PTHR30383:SF5">
    <property type="entry name" value="SGNH HYDROLASE-TYPE ESTERASE DOMAIN-CONTAINING PROTEIN"/>
    <property type="match status" value="1"/>
</dbReference>
<dbReference type="SUPFAM" id="SSF52266">
    <property type="entry name" value="SGNH hydrolase"/>
    <property type="match status" value="2"/>
</dbReference>
<dbReference type="AlphaFoldDB" id="A0AA49GRD4"/>
<accession>A0AA49GRD4</accession>
<dbReference type="PROSITE" id="PS51257">
    <property type="entry name" value="PROKAR_LIPOPROTEIN"/>
    <property type="match status" value="1"/>
</dbReference>
<dbReference type="GO" id="GO:0004622">
    <property type="term" value="F:phosphatidylcholine lysophospholipase activity"/>
    <property type="evidence" value="ECO:0007669"/>
    <property type="project" value="TreeGrafter"/>
</dbReference>
<sequence>MNQKYILSGMLGLFIGLTACDTEDELIQERLDDNPSPNAELSGDPGSVDFSKYVAIGNSLTAGLMDAALYTSGQQNSFPNILAQQFQIEGVDGGEFNQPDINSANGYNISLNEFPPQDGATIFGRFLLDLSIPGPVATQGEVIAPYSGDIAQLNNFGVPGMRVIDAVAPGYGQFNPFYARFAASSSSAVIQQAVAAQGSFFTVWLGGNDVIGWSNAGGSGPDGEVDPAAQATDPTTLTNITNFTEAYTAIINAMLSVPNAQGVAITIPPITLLPYYRLVSYSPISLDQPNADALNAGYQDYNNGLDLAVSMGNLSAEEAARRKISFTPTTSVETLNAIVMVDKDLSEVTIPIDAEGNTTTLPKLRPSTPTDLLLFPLANRLGQDFGKGPYGLQDPATDAFVLTLNEQITVNTRLATFNAIIAQIVASTGGRVALLDINPVFANITGLTPQQAAQLGMSAEAQAAADGMQGLVIDGVNYQPDFSPNGIISTDGVHPNPKGQAIVANEVIRVINESFDADIPSINLSPYRTIVVAP</sequence>
<protein>
    <submittedName>
        <fullName evidence="1">SGNH/GDSL hydrolase family protein</fullName>
    </submittedName>
</protein>
<evidence type="ECO:0000313" key="1">
    <source>
        <dbReference type="EMBL" id="WKN38118.1"/>
    </source>
</evidence>
<organism evidence="1">
    <name type="scientific">Roseihalotalea indica</name>
    <dbReference type="NCBI Taxonomy" id="2867963"/>
    <lineage>
        <taxon>Bacteria</taxon>
        <taxon>Pseudomonadati</taxon>
        <taxon>Bacteroidota</taxon>
        <taxon>Cytophagia</taxon>
        <taxon>Cytophagales</taxon>
        <taxon>Catalimonadaceae</taxon>
        <taxon>Roseihalotalea</taxon>
    </lineage>
</organism>
<name>A0AA49GRD4_9BACT</name>
<dbReference type="InterPro" id="IPR036514">
    <property type="entry name" value="SGNH_hydro_sf"/>
</dbReference>
<reference evidence="1" key="2">
    <citation type="journal article" date="2024" name="Antonie Van Leeuwenhoek">
        <title>Roseihalotalea indica gen. nov., sp. nov., a halophilic Bacteroidetes from mesopelagic Southwest Indian Ocean with higher carbohydrate metabolic potential.</title>
        <authorList>
            <person name="Chen B."/>
            <person name="Zhang M."/>
            <person name="Lin D."/>
            <person name="Ye J."/>
            <person name="Tang K."/>
        </authorList>
    </citation>
    <scope>NUCLEOTIDE SEQUENCE</scope>
    <source>
        <strain evidence="1">TK19036</strain>
    </source>
</reference>
<dbReference type="InterPro" id="IPR051532">
    <property type="entry name" value="Ester_Hydrolysis_Enzymes"/>
</dbReference>
<dbReference type="EMBL" id="CP120682">
    <property type="protein sequence ID" value="WKN38118.1"/>
    <property type="molecule type" value="Genomic_DNA"/>
</dbReference>
<dbReference type="CDD" id="cd00229">
    <property type="entry name" value="SGNH_hydrolase"/>
    <property type="match status" value="1"/>
</dbReference>
<dbReference type="Gene3D" id="3.40.50.1110">
    <property type="entry name" value="SGNH hydrolase"/>
    <property type="match status" value="2"/>
</dbReference>
<dbReference type="PANTHER" id="PTHR30383">
    <property type="entry name" value="THIOESTERASE 1/PROTEASE 1/LYSOPHOSPHOLIPASE L1"/>
    <property type="match status" value="1"/>
</dbReference>